<keyword evidence="3" id="KW-1185">Reference proteome</keyword>
<comment type="caution">
    <text evidence="2">The sequence shown here is derived from an EMBL/GenBank/DDBJ whole genome shotgun (WGS) entry which is preliminary data.</text>
</comment>
<evidence type="ECO:0000313" key="2">
    <source>
        <dbReference type="EMBL" id="TDK68492.1"/>
    </source>
</evidence>
<sequence length="94" mass="10525">MKAIWNNEIIASSDNTVVVEGNHYFPPASLTMQYFKPSDKHTVCPWKGTASYYDVEVNGKANKDAAWFYPDTKSAADNIKGYVAFWRGVDVVEG</sequence>
<accession>A0A4R5W5S1</accession>
<dbReference type="Gene3D" id="2.170.150.40">
    <property type="entry name" value="Domain of unknown function (DUF427)"/>
    <property type="match status" value="1"/>
</dbReference>
<reference evidence="2 3" key="1">
    <citation type="submission" date="2019-03" db="EMBL/GenBank/DDBJ databases">
        <title>Sapientia aquatica gen. nov., sp. nov., isolated from a crater lake.</title>
        <authorList>
            <person name="Felfoldi T."/>
            <person name="Szabo A."/>
            <person name="Toth E."/>
            <person name="Schumann P."/>
            <person name="Keki Z."/>
            <person name="Marialigeti K."/>
            <person name="Mathe I."/>
        </authorList>
    </citation>
    <scope>NUCLEOTIDE SEQUENCE [LARGE SCALE GENOMIC DNA]</scope>
    <source>
        <strain evidence="2 3">SA-152</strain>
    </source>
</reference>
<protein>
    <submittedName>
        <fullName evidence="2">DUF427 domain-containing protein</fullName>
    </submittedName>
</protein>
<dbReference type="PANTHER" id="PTHR34310">
    <property type="entry name" value="DUF427 DOMAIN PROTEIN (AFU_ORTHOLOGUE AFUA_3G02220)"/>
    <property type="match status" value="1"/>
</dbReference>
<name>A0A4R5W5S1_9BURK</name>
<dbReference type="EMBL" id="SMYL01000001">
    <property type="protein sequence ID" value="TDK68492.1"/>
    <property type="molecule type" value="Genomic_DNA"/>
</dbReference>
<evidence type="ECO:0000259" key="1">
    <source>
        <dbReference type="Pfam" id="PF04248"/>
    </source>
</evidence>
<evidence type="ECO:0000313" key="3">
    <source>
        <dbReference type="Proteomes" id="UP000294829"/>
    </source>
</evidence>
<dbReference type="Proteomes" id="UP000294829">
    <property type="component" value="Unassembled WGS sequence"/>
</dbReference>
<dbReference type="InterPro" id="IPR038694">
    <property type="entry name" value="DUF427_sf"/>
</dbReference>
<dbReference type="InterPro" id="IPR007361">
    <property type="entry name" value="DUF427"/>
</dbReference>
<organism evidence="2 3">
    <name type="scientific">Sapientia aquatica</name>
    <dbReference type="NCBI Taxonomy" id="1549640"/>
    <lineage>
        <taxon>Bacteria</taxon>
        <taxon>Pseudomonadati</taxon>
        <taxon>Pseudomonadota</taxon>
        <taxon>Betaproteobacteria</taxon>
        <taxon>Burkholderiales</taxon>
        <taxon>Oxalobacteraceae</taxon>
        <taxon>Sapientia</taxon>
    </lineage>
</organism>
<dbReference type="AlphaFoldDB" id="A0A4R5W5S1"/>
<dbReference type="RefSeq" id="WP_133325197.1">
    <property type="nucleotide sequence ID" value="NZ_SMYL01000001.1"/>
</dbReference>
<feature type="domain" description="DUF427" evidence="1">
    <location>
        <begin position="1"/>
        <end position="87"/>
    </location>
</feature>
<dbReference type="OrthoDB" id="4565346at2"/>
<proteinExistence type="predicted"/>
<dbReference type="PANTHER" id="PTHR34310:SF5">
    <property type="entry name" value="DUF427 DOMAIN PROTEIN (AFU_ORTHOLOGUE AFUA_3G02220)"/>
    <property type="match status" value="1"/>
</dbReference>
<gene>
    <name evidence="2" type="ORF">E2I14_02835</name>
</gene>
<dbReference type="Pfam" id="PF04248">
    <property type="entry name" value="NTP_transf_9"/>
    <property type="match status" value="1"/>
</dbReference>